<dbReference type="EMBL" id="PDUD01000139">
    <property type="protein sequence ID" value="PHN00529.1"/>
    <property type="molecule type" value="Genomic_DNA"/>
</dbReference>
<accession>A0A2D0MX98</accession>
<keyword evidence="2" id="KW-0472">Membrane</keyword>
<evidence type="ECO:0000256" key="1">
    <source>
        <dbReference type="SAM" id="Coils"/>
    </source>
</evidence>
<gene>
    <name evidence="3" type="ORF">CRP01_41790</name>
</gene>
<protein>
    <submittedName>
        <fullName evidence="3">Uncharacterized protein</fullName>
    </submittedName>
</protein>
<dbReference type="AlphaFoldDB" id="A0A2D0MX98"/>
<dbReference type="RefSeq" id="WP_099156034.1">
    <property type="nucleotide sequence ID" value="NZ_PDUD01000139.1"/>
</dbReference>
<feature type="coiled-coil region" evidence="1">
    <location>
        <begin position="37"/>
        <end position="106"/>
    </location>
</feature>
<keyword evidence="4" id="KW-1185">Reference proteome</keyword>
<keyword evidence="2" id="KW-0812">Transmembrane</keyword>
<name>A0A2D0MX98_FLAN2</name>
<reference evidence="3 4" key="1">
    <citation type="submission" date="2017-10" db="EMBL/GenBank/DDBJ databases">
        <title>The draft genome sequence of Lewinella nigricans NBRC 102662.</title>
        <authorList>
            <person name="Wang K."/>
        </authorList>
    </citation>
    <scope>NUCLEOTIDE SEQUENCE [LARGE SCALE GENOMIC DNA]</scope>
    <source>
        <strain evidence="3 4">NBRC 102662</strain>
    </source>
</reference>
<evidence type="ECO:0000313" key="4">
    <source>
        <dbReference type="Proteomes" id="UP000223913"/>
    </source>
</evidence>
<proteinExistence type="predicted"/>
<keyword evidence="1" id="KW-0175">Coiled coil</keyword>
<evidence type="ECO:0000313" key="3">
    <source>
        <dbReference type="EMBL" id="PHN00529.1"/>
    </source>
</evidence>
<organism evidence="3 4">
    <name type="scientific">Flavilitoribacter nigricans (strain ATCC 23147 / DSM 23189 / NBRC 102662 / NCIMB 1420 / SS-2)</name>
    <name type="common">Lewinella nigricans</name>
    <dbReference type="NCBI Taxonomy" id="1122177"/>
    <lineage>
        <taxon>Bacteria</taxon>
        <taxon>Pseudomonadati</taxon>
        <taxon>Bacteroidota</taxon>
        <taxon>Saprospiria</taxon>
        <taxon>Saprospirales</taxon>
        <taxon>Lewinellaceae</taxon>
        <taxon>Flavilitoribacter</taxon>
    </lineage>
</organism>
<sequence length="109" mass="12652">MKLGPEVWTIIGSIVSAILGWFSKGLWGRHVEDAKTKNFLQGEIDKLYAKINELMQEQLANTEKLMALSMELHKTQAELHQYKKDMETARATIKRLQSRIRELESDHKK</sequence>
<keyword evidence="2" id="KW-1133">Transmembrane helix</keyword>
<comment type="caution">
    <text evidence="3">The sequence shown here is derived from an EMBL/GenBank/DDBJ whole genome shotgun (WGS) entry which is preliminary data.</text>
</comment>
<feature type="transmembrane region" description="Helical" evidence="2">
    <location>
        <begin position="6"/>
        <end position="27"/>
    </location>
</feature>
<dbReference type="Proteomes" id="UP000223913">
    <property type="component" value="Unassembled WGS sequence"/>
</dbReference>
<dbReference type="Gene3D" id="1.10.287.1490">
    <property type="match status" value="1"/>
</dbReference>
<evidence type="ECO:0000256" key="2">
    <source>
        <dbReference type="SAM" id="Phobius"/>
    </source>
</evidence>